<dbReference type="InterPro" id="IPR029026">
    <property type="entry name" value="tRNA_m1G_MTases_N"/>
</dbReference>
<keyword evidence="6" id="KW-0949">S-adenosyl-L-methionine</keyword>
<dbReference type="InterPro" id="IPR029028">
    <property type="entry name" value="Alpha/beta_knot_MTases"/>
</dbReference>
<dbReference type="Gene3D" id="3.40.1280.10">
    <property type="match status" value="1"/>
</dbReference>
<dbReference type="PANTHER" id="PTHR46103:SF1">
    <property type="entry name" value="RRNA METHYLTRANSFERASE 1, MITOCHONDRIAL"/>
    <property type="match status" value="1"/>
</dbReference>
<keyword evidence="8" id="KW-0496">Mitochondrion</keyword>
<evidence type="ECO:0000256" key="8">
    <source>
        <dbReference type="ARBA" id="ARBA00023128"/>
    </source>
</evidence>
<keyword evidence="13" id="KW-1185">Reference proteome</keyword>
<dbReference type="SUPFAM" id="SSF75217">
    <property type="entry name" value="alpha/beta knot"/>
    <property type="match status" value="1"/>
</dbReference>
<dbReference type="SMART" id="SM00967">
    <property type="entry name" value="SpoU_sub_bind"/>
    <property type="match status" value="1"/>
</dbReference>
<keyword evidence="5" id="KW-0808">Transferase</keyword>
<dbReference type="KEGG" id="bnn:FOA43_001435"/>
<dbReference type="CDD" id="cd18105">
    <property type="entry name" value="SpoU-like_MRM1"/>
    <property type="match status" value="1"/>
</dbReference>
<keyword evidence="7" id="KW-0809">Transit peptide</keyword>
<name>A0A875RZM4_EENNA</name>
<dbReference type="NCBIfam" id="TIGR00186">
    <property type="entry name" value="rRNA_methyl_3"/>
    <property type="match status" value="1"/>
</dbReference>
<dbReference type="Pfam" id="PF00588">
    <property type="entry name" value="SpoU_methylase"/>
    <property type="match status" value="1"/>
</dbReference>
<dbReference type="Proteomes" id="UP000662931">
    <property type="component" value="Chromosome 1"/>
</dbReference>
<accession>A0A875RZM4</accession>
<protein>
    <recommendedName>
        <fullName evidence="9">rRNA methyltransferase 1, mitochondrial</fullName>
    </recommendedName>
</protein>
<dbReference type="Pfam" id="PF08032">
    <property type="entry name" value="SpoU_sub_bind"/>
    <property type="match status" value="1"/>
</dbReference>
<evidence type="ECO:0000313" key="12">
    <source>
        <dbReference type="EMBL" id="QPG74113.1"/>
    </source>
</evidence>
<dbReference type="GeneID" id="62194836"/>
<dbReference type="InterPro" id="IPR029064">
    <property type="entry name" value="Ribosomal_eL30-like_sf"/>
</dbReference>
<dbReference type="RefSeq" id="XP_038777678.1">
    <property type="nucleotide sequence ID" value="XM_038921750.1"/>
</dbReference>
<dbReference type="AlphaFoldDB" id="A0A875RZM4"/>
<dbReference type="OrthoDB" id="270651at2759"/>
<evidence type="ECO:0000256" key="7">
    <source>
        <dbReference type="ARBA" id="ARBA00022946"/>
    </source>
</evidence>
<sequence>MKILRPFSRSLHNYVASLASGPKAPFQTQFSATGKPAAFEKNMPVYRRTKAWEKDGMKKEEWFKKKYAGRHAEEKEKNAEREARYKQGVKQRNSTSKMSIKQTVSKLQLNHMQDYLYGTNPVLAALSADSRESFGKLYLHNPKDTDKINEILKIAEEKNIEVVSDASKQDLNQMADNGVHNGVVLVSRPMQTDDLECLLASTKESIVVKKKGFDTAYLEEIDKRTDPERYPIGLYLDEISDPHNVGAILRSAYFLGADFVVMSEKNCASLTPLVSKTSSGAMEFLPIFFSAKPLKFFEDSSHNGWSIVSSLAPSHVNKYPIETISQDDLGDLSMNSPVLLVVGSEGSGIRRNLINRSTYVVGLEAKRLELDESVDSLNVSVATALLISKATN</sequence>
<feature type="compositionally biased region" description="Polar residues" evidence="10">
    <location>
        <begin position="90"/>
        <end position="99"/>
    </location>
</feature>
<evidence type="ECO:0000256" key="9">
    <source>
        <dbReference type="ARBA" id="ARBA00034881"/>
    </source>
</evidence>
<dbReference type="GO" id="GO:0003723">
    <property type="term" value="F:RNA binding"/>
    <property type="evidence" value="ECO:0007669"/>
    <property type="project" value="InterPro"/>
</dbReference>
<feature type="compositionally biased region" description="Basic and acidic residues" evidence="10">
    <location>
        <begin position="69"/>
        <end position="85"/>
    </location>
</feature>
<evidence type="ECO:0000256" key="6">
    <source>
        <dbReference type="ARBA" id="ARBA00022691"/>
    </source>
</evidence>
<dbReference type="SUPFAM" id="SSF55315">
    <property type="entry name" value="L30e-like"/>
    <property type="match status" value="1"/>
</dbReference>
<dbReference type="Gene3D" id="3.30.1330.30">
    <property type="match status" value="1"/>
</dbReference>
<evidence type="ECO:0000256" key="10">
    <source>
        <dbReference type="SAM" id="MobiDB-lite"/>
    </source>
</evidence>
<gene>
    <name evidence="12" type="ORF">FOA43_001435</name>
</gene>
<reference evidence="12" key="1">
    <citation type="submission" date="2020-10" db="EMBL/GenBank/DDBJ databases">
        <authorList>
            <person name="Roach M.J.R."/>
        </authorList>
    </citation>
    <scope>NUCLEOTIDE SEQUENCE</scope>
    <source>
        <strain evidence="12">CBS 1945</strain>
    </source>
</reference>
<comment type="subcellular location">
    <subcellularLocation>
        <location evidence="1">Mitochondrion</location>
    </subcellularLocation>
</comment>
<evidence type="ECO:0000256" key="4">
    <source>
        <dbReference type="ARBA" id="ARBA00022603"/>
    </source>
</evidence>
<dbReference type="InterPro" id="IPR004441">
    <property type="entry name" value="rRNA_MeTrfase_TrmH"/>
</dbReference>
<feature type="domain" description="RNA 2-O ribose methyltransferase substrate binding" evidence="11">
    <location>
        <begin position="115"/>
        <end position="193"/>
    </location>
</feature>
<dbReference type="GO" id="GO:0016435">
    <property type="term" value="F:rRNA (guanine) methyltransferase activity"/>
    <property type="evidence" value="ECO:0007669"/>
    <property type="project" value="TreeGrafter"/>
</dbReference>
<dbReference type="InterPro" id="IPR013123">
    <property type="entry name" value="SpoU_subst-bd"/>
</dbReference>
<comment type="similarity">
    <text evidence="2">Belongs to the class IV-like SAM-binding methyltransferase superfamily. RNA methyltransferase TrmH family.</text>
</comment>
<dbReference type="EMBL" id="CP064812">
    <property type="protein sequence ID" value="QPG74113.1"/>
    <property type="molecule type" value="Genomic_DNA"/>
</dbReference>
<evidence type="ECO:0000256" key="1">
    <source>
        <dbReference type="ARBA" id="ARBA00004173"/>
    </source>
</evidence>
<organism evidence="12 13">
    <name type="scientific">Eeniella nana</name>
    <name type="common">Yeast</name>
    <name type="synonym">Brettanomyces nanus</name>
    <dbReference type="NCBI Taxonomy" id="13502"/>
    <lineage>
        <taxon>Eukaryota</taxon>
        <taxon>Fungi</taxon>
        <taxon>Dikarya</taxon>
        <taxon>Ascomycota</taxon>
        <taxon>Saccharomycotina</taxon>
        <taxon>Pichiomycetes</taxon>
        <taxon>Pichiales</taxon>
        <taxon>Pichiaceae</taxon>
        <taxon>Brettanomyces</taxon>
    </lineage>
</organism>
<evidence type="ECO:0000259" key="11">
    <source>
        <dbReference type="SMART" id="SM00967"/>
    </source>
</evidence>
<dbReference type="PANTHER" id="PTHR46103">
    <property type="entry name" value="RRNA METHYLTRANSFERASE 1, MITOCHONDRIAL"/>
    <property type="match status" value="1"/>
</dbReference>
<dbReference type="InterPro" id="IPR047182">
    <property type="entry name" value="MRM1"/>
</dbReference>
<evidence type="ECO:0000256" key="5">
    <source>
        <dbReference type="ARBA" id="ARBA00022679"/>
    </source>
</evidence>
<evidence type="ECO:0000256" key="2">
    <source>
        <dbReference type="ARBA" id="ARBA00007228"/>
    </source>
</evidence>
<proteinExistence type="inferred from homology"/>
<feature type="region of interest" description="Disordered" evidence="10">
    <location>
        <begin position="69"/>
        <end position="99"/>
    </location>
</feature>
<evidence type="ECO:0000313" key="13">
    <source>
        <dbReference type="Proteomes" id="UP000662931"/>
    </source>
</evidence>
<dbReference type="InterPro" id="IPR001537">
    <property type="entry name" value="SpoU_MeTrfase"/>
</dbReference>
<dbReference type="InterPro" id="IPR047261">
    <property type="entry name" value="MRM1_MeTrfase_dom"/>
</dbReference>
<dbReference type="GO" id="GO:0005739">
    <property type="term" value="C:mitochondrion"/>
    <property type="evidence" value="ECO:0007669"/>
    <property type="project" value="UniProtKB-SubCell"/>
</dbReference>
<keyword evidence="3" id="KW-0698">rRNA processing</keyword>
<keyword evidence="4" id="KW-0489">Methyltransferase</keyword>
<evidence type="ECO:0000256" key="3">
    <source>
        <dbReference type="ARBA" id="ARBA00022552"/>
    </source>
</evidence>